<evidence type="ECO:0000256" key="4">
    <source>
        <dbReference type="ARBA" id="ARBA00022691"/>
    </source>
</evidence>
<evidence type="ECO:0000313" key="9">
    <source>
        <dbReference type="EMBL" id="CAB4972929.1"/>
    </source>
</evidence>
<sequence length="319" mass="34891">MSTEPFHHLPVMVDEIVELFAAVPAGFVLDATLGGGGHAAALLERWPHIGILGIDRDEAALAAAQERLARFGDRVKVYHCRFDRLDEAMEALSIESLSGALFDLGVSSPQLDRADRGFSYRNDSVLDMRMDQSQLWSAKDVVNGYDAAQLTRVLQQYGDERFAKRIANAIVAARPIDSTAELAEVVTSAIPAAARRTGGHPAKRTFQAIRIEVNGELESLPVALDSAIRSIAPGGRMAVLSYHSGEDRIVKERMRSAETGDCPCPPELPCVCDAIQTVRLVRGIPRTPSKDEQLTNRRASSARLRVVERIVDSPTRGRR</sequence>
<evidence type="ECO:0000313" key="8">
    <source>
        <dbReference type="EMBL" id="CAB4950214.1"/>
    </source>
</evidence>
<protein>
    <submittedName>
        <fullName evidence="5">Unannotated protein</fullName>
    </submittedName>
</protein>
<evidence type="ECO:0000256" key="2">
    <source>
        <dbReference type="ARBA" id="ARBA00022603"/>
    </source>
</evidence>
<dbReference type="Gene3D" id="1.10.150.170">
    <property type="entry name" value="Putative methyltransferase TM0872, insert domain"/>
    <property type="match status" value="1"/>
</dbReference>
<dbReference type="HAMAP" id="MF_01007">
    <property type="entry name" value="16SrRNA_methyltr_H"/>
    <property type="match status" value="1"/>
</dbReference>
<keyword evidence="4" id="KW-0949">S-adenosyl-L-methionine</keyword>
<dbReference type="EMBL" id="CAFBMT010000021">
    <property type="protein sequence ID" value="CAB4950214.1"/>
    <property type="molecule type" value="Genomic_DNA"/>
</dbReference>
<evidence type="ECO:0000313" key="5">
    <source>
        <dbReference type="EMBL" id="CAB4364311.1"/>
    </source>
</evidence>
<dbReference type="GO" id="GO:0071424">
    <property type="term" value="F:rRNA (cytosine-N4-)-methyltransferase activity"/>
    <property type="evidence" value="ECO:0007669"/>
    <property type="project" value="TreeGrafter"/>
</dbReference>
<dbReference type="SUPFAM" id="SSF53335">
    <property type="entry name" value="S-adenosyl-L-methionine-dependent methyltransferases"/>
    <property type="match status" value="1"/>
</dbReference>
<dbReference type="AlphaFoldDB" id="A0A6J6A4I9"/>
<proteinExistence type="inferred from homology"/>
<dbReference type="InterPro" id="IPR023397">
    <property type="entry name" value="SAM-dep_MeTrfase_MraW_recog"/>
</dbReference>
<dbReference type="SUPFAM" id="SSF81799">
    <property type="entry name" value="Putative methyltransferase TM0872, insert domain"/>
    <property type="match status" value="1"/>
</dbReference>
<dbReference type="CDD" id="cd02440">
    <property type="entry name" value="AdoMet_MTases"/>
    <property type="match status" value="1"/>
</dbReference>
<keyword evidence="3" id="KW-0808">Transferase</keyword>
<dbReference type="PANTHER" id="PTHR11265">
    <property type="entry name" value="S-ADENOSYL-METHYLTRANSFERASE MRAW"/>
    <property type="match status" value="1"/>
</dbReference>
<comment type="similarity">
    <text evidence="1">Belongs to the methyltransferase superfamily. RsmH family.</text>
</comment>
<reference evidence="5" key="1">
    <citation type="submission" date="2020-05" db="EMBL/GenBank/DDBJ databases">
        <authorList>
            <person name="Chiriac C."/>
            <person name="Salcher M."/>
            <person name="Ghai R."/>
            <person name="Kavagutti S V."/>
        </authorList>
    </citation>
    <scope>NUCLEOTIDE SEQUENCE</scope>
</reference>
<evidence type="ECO:0000256" key="3">
    <source>
        <dbReference type="ARBA" id="ARBA00022679"/>
    </source>
</evidence>
<evidence type="ECO:0000313" key="7">
    <source>
        <dbReference type="EMBL" id="CAB4852357.1"/>
    </source>
</evidence>
<dbReference type="PIRSF" id="PIRSF004486">
    <property type="entry name" value="MraW"/>
    <property type="match status" value="1"/>
</dbReference>
<dbReference type="GO" id="GO:0070475">
    <property type="term" value="P:rRNA base methylation"/>
    <property type="evidence" value="ECO:0007669"/>
    <property type="project" value="TreeGrafter"/>
</dbReference>
<evidence type="ECO:0000256" key="1">
    <source>
        <dbReference type="ARBA" id="ARBA00010396"/>
    </source>
</evidence>
<dbReference type="Pfam" id="PF01795">
    <property type="entry name" value="Methyltransf_5"/>
    <property type="match status" value="1"/>
</dbReference>
<evidence type="ECO:0000313" key="6">
    <source>
        <dbReference type="EMBL" id="CAB4732962.1"/>
    </source>
</evidence>
<dbReference type="EMBL" id="CAEZYF010000015">
    <property type="protein sequence ID" value="CAB4732962.1"/>
    <property type="molecule type" value="Genomic_DNA"/>
</dbReference>
<dbReference type="GO" id="GO:0005737">
    <property type="term" value="C:cytoplasm"/>
    <property type="evidence" value="ECO:0007669"/>
    <property type="project" value="TreeGrafter"/>
</dbReference>
<dbReference type="Gene3D" id="3.40.50.150">
    <property type="entry name" value="Vaccinia Virus protein VP39"/>
    <property type="match status" value="1"/>
</dbReference>
<organism evidence="5">
    <name type="scientific">freshwater metagenome</name>
    <dbReference type="NCBI Taxonomy" id="449393"/>
    <lineage>
        <taxon>unclassified sequences</taxon>
        <taxon>metagenomes</taxon>
        <taxon>ecological metagenomes</taxon>
    </lineage>
</organism>
<dbReference type="InterPro" id="IPR002903">
    <property type="entry name" value="RsmH"/>
</dbReference>
<dbReference type="EMBL" id="CAESGF010000012">
    <property type="protein sequence ID" value="CAB4364311.1"/>
    <property type="molecule type" value="Genomic_DNA"/>
</dbReference>
<gene>
    <name evidence="6" type="ORF">UFOPK2656_02262</name>
    <name evidence="7" type="ORF">UFOPK3267_02036</name>
    <name evidence="8" type="ORF">UFOPK3651_02793</name>
    <name evidence="9" type="ORF">UFOPK3931_00278</name>
    <name evidence="5" type="ORF">UFOPK4189_02074</name>
</gene>
<dbReference type="NCBIfam" id="TIGR00006">
    <property type="entry name" value="16S rRNA (cytosine(1402)-N(4))-methyltransferase RsmH"/>
    <property type="match status" value="1"/>
</dbReference>
<dbReference type="InterPro" id="IPR029063">
    <property type="entry name" value="SAM-dependent_MTases_sf"/>
</dbReference>
<accession>A0A6J6A4I9</accession>
<keyword evidence="2" id="KW-0489">Methyltransferase</keyword>
<dbReference type="PANTHER" id="PTHR11265:SF0">
    <property type="entry name" value="12S RRNA N4-METHYLCYTIDINE METHYLTRANSFERASE"/>
    <property type="match status" value="1"/>
</dbReference>
<dbReference type="EMBL" id="CAFBOL010000004">
    <property type="protein sequence ID" value="CAB4972929.1"/>
    <property type="molecule type" value="Genomic_DNA"/>
</dbReference>
<name>A0A6J6A4I9_9ZZZZ</name>
<dbReference type="EMBL" id="CAFBIY010000125">
    <property type="protein sequence ID" value="CAB4852357.1"/>
    <property type="molecule type" value="Genomic_DNA"/>
</dbReference>